<name>A0A212JBT9_9BACT</name>
<protein>
    <submittedName>
        <fullName evidence="1">Uncharacterized protein</fullName>
    </submittedName>
</protein>
<organism evidence="1">
    <name type="scientific">uncultured Desulfovibrio sp</name>
    <dbReference type="NCBI Taxonomy" id="167968"/>
    <lineage>
        <taxon>Bacteria</taxon>
        <taxon>Pseudomonadati</taxon>
        <taxon>Thermodesulfobacteriota</taxon>
        <taxon>Desulfovibrionia</taxon>
        <taxon>Desulfovibrionales</taxon>
        <taxon>Desulfovibrionaceae</taxon>
        <taxon>Desulfovibrio</taxon>
        <taxon>environmental samples</taxon>
    </lineage>
</organism>
<dbReference type="EMBL" id="FLUP01000001">
    <property type="protein sequence ID" value="SBV96933.1"/>
    <property type="molecule type" value="Genomic_DNA"/>
</dbReference>
<proteinExistence type="predicted"/>
<sequence length="62" mass="6269">MNLQGGVLAPPFALVGLAGLGDAVATDGKILSRQLDTDVATPRLSAGNTCGATTHERVEYSA</sequence>
<evidence type="ECO:0000313" key="1">
    <source>
        <dbReference type="EMBL" id="SBV96933.1"/>
    </source>
</evidence>
<gene>
    <name evidence="1" type="ORF">KM92DES2_10858</name>
</gene>
<accession>A0A212JBT9</accession>
<reference evidence="1" key="1">
    <citation type="submission" date="2016-04" db="EMBL/GenBank/DDBJ databases">
        <authorList>
            <person name="Evans L.H."/>
            <person name="Alamgir A."/>
            <person name="Owens N."/>
            <person name="Weber N.D."/>
            <person name="Virtaneva K."/>
            <person name="Barbian K."/>
            <person name="Babar A."/>
            <person name="Rosenke K."/>
        </authorList>
    </citation>
    <scope>NUCLEOTIDE SEQUENCE</scope>
    <source>
        <strain evidence="1">92-2</strain>
    </source>
</reference>
<dbReference type="AlphaFoldDB" id="A0A212JBT9"/>